<dbReference type="EMBL" id="OU594950">
    <property type="protein sequence ID" value="CAG9294476.1"/>
    <property type="molecule type" value="Genomic_DNA"/>
</dbReference>
<keyword evidence="1" id="KW-0808">Transferase</keyword>
<dbReference type="InterPro" id="IPR000182">
    <property type="entry name" value="GNAT_dom"/>
</dbReference>
<organism evidence="4">
    <name type="scientific">Phaeodactylum tricornutum</name>
    <name type="common">Diatom</name>
    <dbReference type="NCBI Taxonomy" id="2850"/>
    <lineage>
        <taxon>Eukaryota</taxon>
        <taxon>Sar</taxon>
        <taxon>Stramenopiles</taxon>
        <taxon>Ochrophyta</taxon>
        <taxon>Bacillariophyta</taxon>
        <taxon>Bacillariophyceae</taxon>
        <taxon>Bacillariophycidae</taxon>
        <taxon>Naviculales</taxon>
        <taxon>Phaeodactylaceae</taxon>
        <taxon>Phaeodactylum</taxon>
    </lineage>
</organism>
<dbReference type="PANTHER" id="PTHR42919:SF8">
    <property type="entry name" value="N-ALPHA-ACETYLTRANSFERASE 50"/>
    <property type="match status" value="1"/>
</dbReference>
<accession>A0A8J9SIA8</accession>
<dbReference type="PROSITE" id="PS51186">
    <property type="entry name" value="GNAT"/>
    <property type="match status" value="1"/>
</dbReference>
<dbReference type="GO" id="GO:0031415">
    <property type="term" value="C:NatA complex"/>
    <property type="evidence" value="ECO:0007669"/>
    <property type="project" value="TreeGrafter"/>
</dbReference>
<dbReference type="Gene3D" id="3.40.630.30">
    <property type="match status" value="1"/>
</dbReference>
<name>A0A8J9SIA8_PHATR</name>
<evidence type="ECO:0000256" key="1">
    <source>
        <dbReference type="ARBA" id="ARBA00022679"/>
    </source>
</evidence>
<dbReference type="AlphaFoldDB" id="A0A8J9SIA8"/>
<evidence type="ECO:0000259" key="3">
    <source>
        <dbReference type="PROSITE" id="PS51186"/>
    </source>
</evidence>
<dbReference type="InterPro" id="IPR051556">
    <property type="entry name" value="N-term/lysine_N-AcTrnsfr"/>
</dbReference>
<dbReference type="InterPro" id="IPR016181">
    <property type="entry name" value="Acyl_CoA_acyltransferase"/>
</dbReference>
<evidence type="ECO:0000313" key="4">
    <source>
        <dbReference type="EMBL" id="CAG9294476.1"/>
    </source>
</evidence>
<sequence>MITRYRSLNKPFHSFPSVTLRTLLVSLAIIFFVTLRSTTAFAPAPSLLVAGQTTPLSKSPIRSWRSLYARVNGDSSLQEPLPFVIESIPLDQNERVYTEISEVCIQTFFNDGEQHRKIPPWKAWQLGYLRQLQQSDLKVRRRKYPDTNFMLVARRVYPISEMPGAVRHTPLILDVSQVLNLQPQPEEDYVRGEILGFVEVTKKPYGLGSEKVGFDDESRIKLRKMSFYESRPVLTNLSVRYEARQSGVGSKLVQACEDRVLRDWGMKEMILEVEDDNDNARNFYLKRGYKVLFEDPASRRYDTTGVWLKQVRCKRQIMRKALGAVELVALNAFEVKNSVNKLFGIKILQRLRDNVLGTIKERVR</sequence>
<feature type="domain" description="N-acetyltransferase" evidence="3">
    <location>
        <begin position="166"/>
        <end position="313"/>
    </location>
</feature>
<dbReference type="GO" id="GO:0007064">
    <property type="term" value="P:mitotic sister chromatid cohesion"/>
    <property type="evidence" value="ECO:0007669"/>
    <property type="project" value="TreeGrafter"/>
</dbReference>
<keyword evidence="2" id="KW-0012">Acyltransferase</keyword>
<dbReference type="Pfam" id="PF00583">
    <property type="entry name" value="Acetyltransf_1"/>
    <property type="match status" value="1"/>
</dbReference>
<protein>
    <recommendedName>
        <fullName evidence="3">N-acetyltransferase domain-containing protein</fullName>
    </recommendedName>
</protein>
<dbReference type="PANTHER" id="PTHR42919">
    <property type="entry name" value="N-ALPHA-ACETYLTRANSFERASE"/>
    <property type="match status" value="1"/>
</dbReference>
<proteinExistence type="predicted"/>
<gene>
    <name evidence="4" type="ORF">PTTT1_LOCUS54801</name>
</gene>
<reference evidence="4" key="1">
    <citation type="submission" date="2022-02" db="EMBL/GenBank/DDBJ databases">
        <authorList>
            <person name="Giguere J D."/>
        </authorList>
    </citation>
    <scope>NUCLEOTIDE SEQUENCE</scope>
    <source>
        <strain evidence="4">CCAP 1055/1</strain>
    </source>
</reference>
<dbReference type="CDD" id="cd04301">
    <property type="entry name" value="NAT_SF"/>
    <property type="match status" value="1"/>
</dbReference>
<evidence type="ECO:0000256" key="2">
    <source>
        <dbReference type="ARBA" id="ARBA00023315"/>
    </source>
</evidence>
<dbReference type="SUPFAM" id="SSF55729">
    <property type="entry name" value="Acyl-CoA N-acyltransferases (Nat)"/>
    <property type="match status" value="1"/>
</dbReference>
<dbReference type="GO" id="GO:0008080">
    <property type="term" value="F:N-acetyltransferase activity"/>
    <property type="evidence" value="ECO:0007669"/>
    <property type="project" value="TreeGrafter"/>
</dbReference>
<dbReference type="Proteomes" id="UP000836788">
    <property type="component" value="Chromosome 9"/>
</dbReference>